<protein>
    <recommendedName>
        <fullName evidence="3">60S ribosomal protein L28</fullName>
    </recommendedName>
</protein>
<comment type="caution">
    <text evidence="1">The sequence shown here is derived from an EMBL/GenBank/DDBJ whole genome shotgun (WGS) entry which is preliminary data.</text>
</comment>
<evidence type="ECO:0000313" key="2">
    <source>
        <dbReference type="Proteomes" id="UP001626550"/>
    </source>
</evidence>
<organism evidence="1 2">
    <name type="scientific">Cichlidogyrus casuarinus</name>
    <dbReference type="NCBI Taxonomy" id="1844966"/>
    <lineage>
        <taxon>Eukaryota</taxon>
        <taxon>Metazoa</taxon>
        <taxon>Spiralia</taxon>
        <taxon>Lophotrochozoa</taxon>
        <taxon>Platyhelminthes</taxon>
        <taxon>Monogenea</taxon>
        <taxon>Monopisthocotylea</taxon>
        <taxon>Dactylogyridea</taxon>
        <taxon>Ancyrocephalidae</taxon>
        <taxon>Cichlidogyrus</taxon>
    </lineage>
</organism>
<proteinExistence type="predicted"/>
<name>A0ABD2QAY9_9PLAT</name>
<accession>A0ABD2QAY9</accession>
<dbReference type="AlphaFoldDB" id="A0ABD2QAY9"/>
<reference evidence="1 2" key="1">
    <citation type="submission" date="2024-11" db="EMBL/GenBank/DDBJ databases">
        <title>Adaptive evolution of stress response genes in parasites aligns with host niche diversity.</title>
        <authorList>
            <person name="Hahn C."/>
            <person name="Resl P."/>
        </authorList>
    </citation>
    <scope>NUCLEOTIDE SEQUENCE [LARGE SCALE GENOMIC DNA]</scope>
    <source>
        <strain evidence="1">EGGRZ-B1_66</strain>
        <tissue evidence="1">Body</tissue>
    </source>
</reference>
<sequence length="122" mass="13527">KSTSGWRKKKAGQVLLCRGLASCAGYKKAPVHVSKRYTSCNIHREDYPLPHRASMALNYKPVKLCSLKKTLPDTAFRVIKAVPPKVDPLLRRVSSSTCAHRSALSKSQRKMAVALERPVVSL</sequence>
<feature type="non-terminal residue" evidence="1">
    <location>
        <position position="1"/>
    </location>
</feature>
<dbReference type="Proteomes" id="UP001626550">
    <property type="component" value="Unassembled WGS sequence"/>
</dbReference>
<evidence type="ECO:0000313" key="1">
    <source>
        <dbReference type="EMBL" id="KAL3316683.1"/>
    </source>
</evidence>
<gene>
    <name evidence="1" type="ORF">Ciccas_004666</name>
</gene>
<dbReference type="EMBL" id="JBJKFK010000499">
    <property type="protein sequence ID" value="KAL3316683.1"/>
    <property type="molecule type" value="Genomic_DNA"/>
</dbReference>
<keyword evidence="2" id="KW-1185">Reference proteome</keyword>
<evidence type="ECO:0008006" key="3">
    <source>
        <dbReference type="Google" id="ProtNLM"/>
    </source>
</evidence>